<dbReference type="Proteomes" id="UP001468345">
    <property type="component" value="Chromosome"/>
</dbReference>
<gene>
    <name evidence="1" type="ORF">SHJJP9002_001556</name>
</gene>
<reference evidence="1 2" key="1">
    <citation type="journal article" date="2024" name="ISME J.">
        <title>Staphylococcus epidermidis bacteriocin A37 kills natural competitors with a unique mechanism of action.</title>
        <authorList>
            <person name="Puls J.S."/>
            <person name="Winnerling B."/>
            <person name="Power J.J."/>
            <person name="Kruger A.M."/>
            <person name="Brajtenbach D."/>
            <person name="Johnson M."/>
            <person name="Bilici K."/>
            <person name="Camus L."/>
            <person name="Fliesswasser T."/>
            <person name="Schneider T."/>
            <person name="Sahl H.G."/>
            <person name="Ghosal D."/>
            <person name="Kubitscheck U."/>
            <person name="Heilbronner S."/>
            <person name="Grein F."/>
        </authorList>
    </citation>
    <scope>NUCLEOTIDE SEQUENCE [LARGE SCALE GENOMIC DNA]</scope>
    <source>
        <strain evidence="1 2">SCK7</strain>
    </source>
</reference>
<organism evidence="1 2">
    <name type="scientific">Staphylococcus casei</name>
    <dbReference type="NCBI Taxonomy" id="201828"/>
    <lineage>
        <taxon>Bacteria</taxon>
        <taxon>Bacillati</taxon>
        <taxon>Bacillota</taxon>
        <taxon>Bacilli</taxon>
        <taxon>Bacillales</taxon>
        <taxon>Staphylococcaceae</taxon>
        <taxon>Staphylococcus</taxon>
    </lineage>
</organism>
<evidence type="ECO:0000313" key="2">
    <source>
        <dbReference type="Proteomes" id="UP001468345"/>
    </source>
</evidence>
<proteinExistence type="predicted"/>
<accession>A0ABZ2WBS1</accession>
<dbReference type="EMBL" id="CP133006">
    <property type="protein sequence ID" value="WZG09594.1"/>
    <property type="molecule type" value="Genomic_DNA"/>
</dbReference>
<sequence length="73" mass="8451">MQLSDTINIRYKYNTCGMNAVEMAQLLKYYGFRGFLKSVKARSFIVAVLPEDKAHNMKVMEGLRNDYKTSTIH</sequence>
<keyword evidence="2" id="KW-1185">Reference proteome</keyword>
<protein>
    <submittedName>
        <fullName evidence="1">Uncharacterized protein</fullName>
    </submittedName>
</protein>
<evidence type="ECO:0000313" key="1">
    <source>
        <dbReference type="EMBL" id="WZG09594.1"/>
    </source>
</evidence>
<name>A0ABZ2WBS1_9STAP</name>
<dbReference type="RefSeq" id="WP_341636396.1">
    <property type="nucleotide sequence ID" value="NZ_CP133006.1"/>
</dbReference>